<organism evidence="2 3">
    <name type="scientific">Seriola dumerili</name>
    <name type="common">Greater amberjack</name>
    <name type="synonym">Caranx dumerili</name>
    <dbReference type="NCBI Taxonomy" id="41447"/>
    <lineage>
        <taxon>Eukaryota</taxon>
        <taxon>Metazoa</taxon>
        <taxon>Chordata</taxon>
        <taxon>Craniata</taxon>
        <taxon>Vertebrata</taxon>
        <taxon>Euteleostomi</taxon>
        <taxon>Actinopterygii</taxon>
        <taxon>Neopterygii</taxon>
        <taxon>Teleostei</taxon>
        <taxon>Neoteleostei</taxon>
        <taxon>Acanthomorphata</taxon>
        <taxon>Carangaria</taxon>
        <taxon>Carangiformes</taxon>
        <taxon>Carangidae</taxon>
        <taxon>Seriola</taxon>
    </lineage>
</organism>
<dbReference type="Proteomes" id="UP000261420">
    <property type="component" value="Unplaced"/>
</dbReference>
<dbReference type="AlphaFoldDB" id="A0A3B4U890"/>
<feature type="signal peptide" evidence="1">
    <location>
        <begin position="1"/>
        <end position="20"/>
    </location>
</feature>
<dbReference type="OMA" id="CINLDEH"/>
<reference evidence="2" key="1">
    <citation type="submission" date="2025-08" db="UniProtKB">
        <authorList>
            <consortium name="Ensembl"/>
        </authorList>
    </citation>
    <scope>IDENTIFICATION</scope>
</reference>
<feature type="chain" id="PRO_5017313340" description="Leptin" evidence="1">
    <location>
        <begin position="21"/>
        <end position="170"/>
    </location>
</feature>
<accession>A0A3B4U890</accession>
<keyword evidence="3" id="KW-1185">Reference proteome</keyword>
<evidence type="ECO:0008006" key="4">
    <source>
        <dbReference type="Google" id="ProtNLM"/>
    </source>
</evidence>
<dbReference type="Ensembl" id="ENSSDUT00000014843.1">
    <property type="protein sequence ID" value="ENSSDUP00000014562.1"/>
    <property type="gene ID" value="ENSSDUG00000010633.1"/>
</dbReference>
<keyword evidence="1" id="KW-0732">Signal</keyword>
<dbReference type="GeneTree" id="ENSGT01030000235506"/>
<proteinExistence type="predicted"/>
<evidence type="ECO:0000313" key="2">
    <source>
        <dbReference type="Ensembl" id="ENSSDUP00000014562.1"/>
    </source>
</evidence>
<evidence type="ECO:0000313" key="3">
    <source>
        <dbReference type="Proteomes" id="UP000261420"/>
    </source>
</evidence>
<reference evidence="2" key="2">
    <citation type="submission" date="2025-09" db="UniProtKB">
        <authorList>
            <consortium name="Ensembl"/>
        </authorList>
    </citation>
    <scope>IDENTIFICATION</scope>
</reference>
<sequence>MTLLTYILCICVTLLNFFLSQDITRIAHSLSKTVKSNIPCTASEFGPGQQVDINAVLSVVEDFIRQSNKSSDSAQSKTQRFSNLVQPQLPGLLKSNKTQYLYMQLCHIDKELSLLGPSGCPSPHSYSQALQQVQGMKSVLEDQLFTSSCINLDEHTQKKYSSPSLKKPHC</sequence>
<protein>
    <recommendedName>
        <fullName evidence="4">Leptin</fullName>
    </recommendedName>
</protein>
<evidence type="ECO:0000256" key="1">
    <source>
        <dbReference type="SAM" id="SignalP"/>
    </source>
</evidence>
<name>A0A3B4U890_SERDU</name>